<keyword evidence="4" id="KW-1185">Reference proteome</keyword>
<dbReference type="CDD" id="cd02257">
    <property type="entry name" value="Peptidase_C19"/>
    <property type="match status" value="1"/>
</dbReference>
<dbReference type="InterPro" id="IPR028889">
    <property type="entry name" value="USP"/>
</dbReference>
<evidence type="ECO:0000259" key="2">
    <source>
        <dbReference type="PROSITE" id="PS50235"/>
    </source>
</evidence>
<dbReference type="Gene3D" id="3.90.70.10">
    <property type="entry name" value="Cysteine proteinases"/>
    <property type="match status" value="1"/>
</dbReference>
<feature type="compositionally biased region" description="Polar residues" evidence="1">
    <location>
        <begin position="521"/>
        <end position="530"/>
    </location>
</feature>
<dbReference type="InterPro" id="IPR038765">
    <property type="entry name" value="Papain-like_cys_pep_sf"/>
</dbReference>
<dbReference type="InterPro" id="IPR050164">
    <property type="entry name" value="Peptidase_C19"/>
</dbReference>
<evidence type="ECO:0000313" key="3">
    <source>
        <dbReference type="EMBL" id="KAL2825422.1"/>
    </source>
</evidence>
<organism evidence="3 4">
    <name type="scientific">Aspergillus cavernicola</name>
    <dbReference type="NCBI Taxonomy" id="176166"/>
    <lineage>
        <taxon>Eukaryota</taxon>
        <taxon>Fungi</taxon>
        <taxon>Dikarya</taxon>
        <taxon>Ascomycota</taxon>
        <taxon>Pezizomycotina</taxon>
        <taxon>Eurotiomycetes</taxon>
        <taxon>Eurotiomycetidae</taxon>
        <taxon>Eurotiales</taxon>
        <taxon>Aspergillaceae</taxon>
        <taxon>Aspergillus</taxon>
        <taxon>Aspergillus subgen. Nidulantes</taxon>
    </lineage>
</organism>
<proteinExistence type="predicted"/>
<name>A0ABR4ICS3_9EURO</name>
<dbReference type="Pfam" id="PF00443">
    <property type="entry name" value="UCH"/>
    <property type="match status" value="1"/>
</dbReference>
<evidence type="ECO:0000313" key="4">
    <source>
        <dbReference type="Proteomes" id="UP001610335"/>
    </source>
</evidence>
<evidence type="ECO:0000256" key="1">
    <source>
        <dbReference type="SAM" id="MobiDB-lite"/>
    </source>
</evidence>
<dbReference type="EMBL" id="JBFXLS010000036">
    <property type="protein sequence ID" value="KAL2825422.1"/>
    <property type="molecule type" value="Genomic_DNA"/>
</dbReference>
<feature type="domain" description="USP" evidence="2">
    <location>
        <begin position="28"/>
        <end position="344"/>
    </location>
</feature>
<reference evidence="3 4" key="1">
    <citation type="submission" date="2024-07" db="EMBL/GenBank/DDBJ databases">
        <title>Section-level genome sequencing and comparative genomics of Aspergillus sections Usti and Cavernicolus.</title>
        <authorList>
            <consortium name="Lawrence Berkeley National Laboratory"/>
            <person name="Nybo J.L."/>
            <person name="Vesth T.C."/>
            <person name="Theobald S."/>
            <person name="Frisvad J.C."/>
            <person name="Larsen T.O."/>
            <person name="Kjaerboelling I."/>
            <person name="Rothschild-Mancinelli K."/>
            <person name="Lyhne E.K."/>
            <person name="Kogle M.E."/>
            <person name="Barry K."/>
            <person name="Clum A."/>
            <person name="Na H."/>
            <person name="Ledsgaard L."/>
            <person name="Lin J."/>
            <person name="Lipzen A."/>
            <person name="Kuo A."/>
            <person name="Riley R."/>
            <person name="Mondo S."/>
            <person name="LaButti K."/>
            <person name="Haridas S."/>
            <person name="Pangalinan J."/>
            <person name="Salamov A.A."/>
            <person name="Simmons B.A."/>
            <person name="Magnuson J.K."/>
            <person name="Chen J."/>
            <person name="Drula E."/>
            <person name="Henrissat B."/>
            <person name="Wiebenga A."/>
            <person name="Lubbers R.J."/>
            <person name="Gomes A.C."/>
            <person name="Makela M.R."/>
            <person name="Stajich J."/>
            <person name="Grigoriev I.V."/>
            <person name="Mortensen U.H."/>
            <person name="De vries R.P."/>
            <person name="Baker S.E."/>
            <person name="Andersen M.R."/>
        </authorList>
    </citation>
    <scope>NUCLEOTIDE SEQUENCE [LARGE SCALE GENOMIC DNA]</scope>
    <source>
        <strain evidence="3 4">CBS 600.67</strain>
    </source>
</reference>
<protein>
    <recommendedName>
        <fullName evidence="2">USP domain-containing protein</fullName>
    </recommendedName>
</protein>
<dbReference type="PROSITE" id="PS50235">
    <property type="entry name" value="USP_3"/>
    <property type="match status" value="1"/>
</dbReference>
<feature type="compositionally biased region" description="Low complexity" evidence="1">
    <location>
        <begin position="492"/>
        <end position="501"/>
    </location>
</feature>
<accession>A0ABR4ICS3</accession>
<comment type="caution">
    <text evidence="3">The sequence shown here is derived from an EMBL/GenBank/DDBJ whole genome shotgun (WGS) entry which is preliminary data.</text>
</comment>
<feature type="region of interest" description="Disordered" evidence="1">
    <location>
        <begin position="442"/>
        <end position="600"/>
    </location>
</feature>
<dbReference type="Proteomes" id="UP001610335">
    <property type="component" value="Unassembled WGS sequence"/>
</dbReference>
<dbReference type="InterPro" id="IPR001394">
    <property type="entry name" value="Peptidase_C19_UCH"/>
</dbReference>
<dbReference type="SUPFAM" id="SSF54001">
    <property type="entry name" value="Cysteine proteinases"/>
    <property type="match status" value="1"/>
</dbReference>
<gene>
    <name evidence="3" type="ORF">BDW59DRAFT_161648</name>
</gene>
<sequence>MEATIEEEGHRTLVPSKWGTSYTSTQTRAFKNPGNLCYRNTVLLQLLHTPLLLNWIEGVHPKKHSCGTTDMSLLCAIHHLLGFYWFGEVDKDTHEICMKRVWKKLLATTWSEVNPKELQDAARFMEALIKQLSNEMMINAEHYWELQRIFRVGLKTRLACKDCKTEMTLEDHKYLLHASFPEIVGHPPSYDVIQAIGHDLEKEVLPWTCEKCIISNTHNNSTELTLSTKHIDYLPEILLVHADYYGLGGQVNGDLKLEKALAIPADMHYLDSIEKKDVRYDLYSIVFSQRSSTGNDQYLCAVKGPTGKWALVDNDFVADEMTLDKLLEMMDTQQRGYILAYQRLPLNGLPRRAARSPAMKGAIPGTKQGNEIDGLGITLNQVIHLREGIEWTVQQRLPLPHGIKHLIELKGKARTHRAKFSLTFTSEETGEIFQGEANISLSRKNKKRDKASIATATKKRGRPAGSGKTAKSEGIQKRASVASRPSTRGVLKSTTPKSSKGSKSKQDREPSRATVSKLPTPDSTEGSNLDQARESSKAAASMIPTPQSIGSPGPDQGRESNSARVPDITPPRSAVVSNFDKDSEPVRPPGKRQRISANEV</sequence>
<dbReference type="PANTHER" id="PTHR24006">
    <property type="entry name" value="UBIQUITIN CARBOXYL-TERMINAL HYDROLASE"/>
    <property type="match status" value="1"/>
</dbReference>